<feature type="non-terminal residue" evidence="1">
    <location>
        <position position="1"/>
    </location>
</feature>
<dbReference type="InterPro" id="IPR029069">
    <property type="entry name" value="HotDog_dom_sf"/>
</dbReference>
<sequence length="289" mass="33293">DWIKIRTYSTQRIKEWEKQTKATVLTTFDTISPSRYNLLANTLGHDAHDQMPPSGTVIPPCWHHVYFPPRTQEHDLAHDGYETEFFPPPPFSQRMWVGARMTWNPSNPLKIDDQVKMVTQLDHAQVREGRLGESVMVWINKDIENQKGWSMQEQRCLVYHPPQEEANTTRVRKSPGFYRTMTPSSILLFRYSALTFNSHKIHFDHLYATQVEKHPACLVHGPLSGTLLMHLLGTQTNRPLSTFEYKCLMPLYVHQPLTLAGRQSKDKTYELWITNSAGHLAVKGTATVA</sequence>
<dbReference type="PANTHER" id="PTHR28152:SF1">
    <property type="entry name" value="HYDROXYACYL-THIOESTER DEHYDRATASE TYPE 2, MITOCHONDRIAL"/>
    <property type="match status" value="1"/>
</dbReference>
<keyword evidence="2" id="KW-1185">Reference proteome</keyword>
<proteinExistence type="predicted"/>
<gene>
    <name evidence="1" type="ORF">CU098_000621</name>
</gene>
<dbReference type="STRING" id="4846.A0A367KBS2"/>
<dbReference type="OrthoDB" id="3257538at2759"/>
<dbReference type="Gene3D" id="3.10.129.10">
    <property type="entry name" value="Hotdog Thioesterase"/>
    <property type="match status" value="2"/>
</dbReference>
<evidence type="ECO:0008006" key="3">
    <source>
        <dbReference type="Google" id="ProtNLM"/>
    </source>
</evidence>
<evidence type="ECO:0000313" key="1">
    <source>
        <dbReference type="EMBL" id="RCH99281.1"/>
    </source>
</evidence>
<dbReference type="SUPFAM" id="SSF54637">
    <property type="entry name" value="Thioesterase/thiol ester dehydrase-isomerase"/>
    <property type="match status" value="1"/>
</dbReference>
<evidence type="ECO:0000313" key="2">
    <source>
        <dbReference type="Proteomes" id="UP000253551"/>
    </source>
</evidence>
<dbReference type="PANTHER" id="PTHR28152">
    <property type="entry name" value="HYDROXYACYL-THIOESTER DEHYDRATASE TYPE 2, MITOCHONDRIAL"/>
    <property type="match status" value="1"/>
</dbReference>
<dbReference type="InterPro" id="IPR052741">
    <property type="entry name" value="Mitochondrial_HTD2"/>
</dbReference>
<dbReference type="EMBL" id="PJQM01001965">
    <property type="protein sequence ID" value="RCH99281.1"/>
    <property type="molecule type" value="Genomic_DNA"/>
</dbReference>
<accession>A0A367KBS2</accession>
<protein>
    <recommendedName>
        <fullName evidence="3">N-terminal of MaoC-like dehydratase domain-containing protein</fullName>
    </recommendedName>
</protein>
<name>A0A367KBS2_RHIST</name>
<reference evidence="1 2" key="1">
    <citation type="journal article" date="2018" name="G3 (Bethesda)">
        <title>Phylogenetic and Phylogenomic Definition of Rhizopus Species.</title>
        <authorList>
            <person name="Gryganskyi A.P."/>
            <person name="Golan J."/>
            <person name="Dolatabadi S."/>
            <person name="Mondo S."/>
            <person name="Robb S."/>
            <person name="Idnurm A."/>
            <person name="Muszewska A."/>
            <person name="Steczkiewicz K."/>
            <person name="Masonjones S."/>
            <person name="Liao H.L."/>
            <person name="Gajdeczka M.T."/>
            <person name="Anike F."/>
            <person name="Vuek A."/>
            <person name="Anishchenko I.M."/>
            <person name="Voigt K."/>
            <person name="de Hoog G.S."/>
            <person name="Smith M.E."/>
            <person name="Heitman J."/>
            <person name="Vilgalys R."/>
            <person name="Stajich J.E."/>
        </authorList>
    </citation>
    <scope>NUCLEOTIDE SEQUENCE [LARGE SCALE GENOMIC DNA]</scope>
    <source>
        <strain evidence="1 2">LSU 92-RS-03</strain>
    </source>
</reference>
<dbReference type="GO" id="GO:0019171">
    <property type="term" value="F:(3R)-hydroxyacyl-[acyl-carrier-protein] dehydratase activity"/>
    <property type="evidence" value="ECO:0007669"/>
    <property type="project" value="TreeGrafter"/>
</dbReference>
<dbReference type="AlphaFoldDB" id="A0A367KBS2"/>
<organism evidence="1 2">
    <name type="scientific">Rhizopus stolonifer</name>
    <name type="common">Rhizopus nigricans</name>
    <dbReference type="NCBI Taxonomy" id="4846"/>
    <lineage>
        <taxon>Eukaryota</taxon>
        <taxon>Fungi</taxon>
        <taxon>Fungi incertae sedis</taxon>
        <taxon>Mucoromycota</taxon>
        <taxon>Mucoromycotina</taxon>
        <taxon>Mucoromycetes</taxon>
        <taxon>Mucorales</taxon>
        <taxon>Mucorineae</taxon>
        <taxon>Rhizopodaceae</taxon>
        <taxon>Rhizopus</taxon>
    </lineage>
</organism>
<dbReference type="Proteomes" id="UP000253551">
    <property type="component" value="Unassembled WGS sequence"/>
</dbReference>
<dbReference type="GO" id="GO:0005739">
    <property type="term" value="C:mitochondrion"/>
    <property type="evidence" value="ECO:0007669"/>
    <property type="project" value="TreeGrafter"/>
</dbReference>
<comment type="caution">
    <text evidence="1">The sequence shown here is derived from an EMBL/GenBank/DDBJ whole genome shotgun (WGS) entry which is preliminary data.</text>
</comment>